<dbReference type="AlphaFoldDB" id="A0A2G9G3M2"/>
<keyword evidence="1" id="KW-0472">Membrane</keyword>
<evidence type="ECO:0008006" key="4">
    <source>
        <dbReference type="Google" id="ProtNLM"/>
    </source>
</evidence>
<feature type="transmembrane region" description="Helical" evidence="1">
    <location>
        <begin position="12"/>
        <end position="31"/>
    </location>
</feature>
<evidence type="ECO:0000313" key="3">
    <source>
        <dbReference type="Proteomes" id="UP000231279"/>
    </source>
</evidence>
<dbReference type="EMBL" id="NKXS01007559">
    <property type="protein sequence ID" value="PIM99509.1"/>
    <property type="molecule type" value="Genomic_DNA"/>
</dbReference>
<protein>
    <recommendedName>
        <fullName evidence="4">Transmembrane protein</fullName>
    </recommendedName>
</protein>
<comment type="caution">
    <text evidence="2">The sequence shown here is derived from an EMBL/GenBank/DDBJ whole genome shotgun (WGS) entry which is preliminary data.</text>
</comment>
<keyword evidence="3" id="KW-1185">Reference proteome</keyword>
<dbReference type="Proteomes" id="UP000231279">
    <property type="component" value="Unassembled WGS sequence"/>
</dbReference>
<organism evidence="2 3">
    <name type="scientific">Handroanthus impetiginosus</name>
    <dbReference type="NCBI Taxonomy" id="429701"/>
    <lineage>
        <taxon>Eukaryota</taxon>
        <taxon>Viridiplantae</taxon>
        <taxon>Streptophyta</taxon>
        <taxon>Embryophyta</taxon>
        <taxon>Tracheophyta</taxon>
        <taxon>Spermatophyta</taxon>
        <taxon>Magnoliopsida</taxon>
        <taxon>eudicotyledons</taxon>
        <taxon>Gunneridae</taxon>
        <taxon>Pentapetalae</taxon>
        <taxon>asterids</taxon>
        <taxon>lamiids</taxon>
        <taxon>Lamiales</taxon>
        <taxon>Bignoniaceae</taxon>
        <taxon>Crescentiina</taxon>
        <taxon>Tabebuia alliance</taxon>
        <taxon>Handroanthus</taxon>
    </lineage>
</organism>
<gene>
    <name evidence="2" type="ORF">CDL12_27996</name>
</gene>
<dbReference type="OrthoDB" id="851643at2759"/>
<keyword evidence="1" id="KW-1133">Transmembrane helix</keyword>
<dbReference type="PANTHER" id="PTHR33659">
    <property type="entry name" value="PROTEIN, PUTATIVE-RELATED-RELATED"/>
    <property type="match status" value="1"/>
</dbReference>
<evidence type="ECO:0000313" key="2">
    <source>
        <dbReference type="EMBL" id="PIM99509.1"/>
    </source>
</evidence>
<sequence length="71" mass="7909">MDEMSHVGKSIFYIYIFLAILTIFCSTAIAQDAATPPLPQMDAGNGFQLPISATLIFFPILFSFFAVLFHF</sequence>
<accession>A0A2G9G3M2</accession>
<dbReference type="PANTHER" id="PTHR33659:SF8">
    <property type="entry name" value="TRANSMEMBRANE PROTEIN"/>
    <property type="match status" value="1"/>
</dbReference>
<keyword evidence="1" id="KW-0812">Transmembrane</keyword>
<name>A0A2G9G3M2_9LAMI</name>
<feature type="transmembrane region" description="Helical" evidence="1">
    <location>
        <begin position="51"/>
        <end position="69"/>
    </location>
</feature>
<proteinExistence type="predicted"/>
<reference evidence="3" key="1">
    <citation type="journal article" date="2018" name="Gigascience">
        <title>Genome assembly of the Pink Ipe (Handroanthus impetiginosus, Bignoniaceae), a highly valued, ecologically keystone Neotropical timber forest tree.</title>
        <authorList>
            <person name="Silva-Junior O.B."/>
            <person name="Grattapaglia D."/>
            <person name="Novaes E."/>
            <person name="Collevatti R.G."/>
        </authorList>
    </citation>
    <scope>NUCLEOTIDE SEQUENCE [LARGE SCALE GENOMIC DNA]</scope>
    <source>
        <strain evidence="3">cv. UFG-1</strain>
    </source>
</reference>
<evidence type="ECO:0000256" key="1">
    <source>
        <dbReference type="SAM" id="Phobius"/>
    </source>
</evidence>